<proteinExistence type="predicted"/>
<organism evidence="1 2">
    <name type="scientific">Steinernema carpocapsae</name>
    <name type="common">Entomopathogenic nematode</name>
    <dbReference type="NCBI Taxonomy" id="34508"/>
    <lineage>
        <taxon>Eukaryota</taxon>
        <taxon>Metazoa</taxon>
        <taxon>Ecdysozoa</taxon>
        <taxon>Nematoda</taxon>
        <taxon>Chromadorea</taxon>
        <taxon>Rhabditida</taxon>
        <taxon>Tylenchina</taxon>
        <taxon>Panagrolaimomorpha</taxon>
        <taxon>Strongyloidoidea</taxon>
        <taxon>Steinernematidae</taxon>
        <taxon>Steinernema</taxon>
    </lineage>
</organism>
<sequence>MDALPHDFIESTIFQISELLCTKEVSSLASSSWNDSNVPVNGKDNLWWLEICLVPDSKTWKYRFTPCRTAKEFNVFSKIAQISFITFQTRHNLNWNKPLTQDQMASRLIPFALARLAYYPRLTLDPMDYSILNFQGRFFTKIMIEYGGLETMKFLKFYIFSGFLKVLHLWGLWPESFKDLALEFVKSNSFNQLTFIEGESLKNNTDVSFIICLIDRLVEGTLREETYVQLALHNAEEDQEMIRYYKGTPRNDRSLSAGVFNWRVHGMELEVSVEESVATCQASKV</sequence>
<evidence type="ECO:0000313" key="2">
    <source>
        <dbReference type="Proteomes" id="UP000298663"/>
    </source>
</evidence>
<dbReference type="AlphaFoldDB" id="A0A4U5MHE1"/>
<dbReference type="Proteomes" id="UP000298663">
    <property type="component" value="Unassembled WGS sequence"/>
</dbReference>
<accession>A0A4U5MHE1</accession>
<keyword evidence="2" id="KW-1185">Reference proteome</keyword>
<protein>
    <submittedName>
        <fullName evidence="1">Uncharacterized protein</fullName>
    </submittedName>
</protein>
<name>A0A4U5MHE1_STECR</name>
<reference evidence="1 2" key="1">
    <citation type="journal article" date="2015" name="Genome Biol.">
        <title>Comparative genomics of Steinernema reveals deeply conserved gene regulatory networks.</title>
        <authorList>
            <person name="Dillman A.R."/>
            <person name="Macchietto M."/>
            <person name="Porter C.F."/>
            <person name="Rogers A."/>
            <person name="Williams B."/>
            <person name="Antoshechkin I."/>
            <person name="Lee M.M."/>
            <person name="Goodwin Z."/>
            <person name="Lu X."/>
            <person name="Lewis E.E."/>
            <person name="Goodrich-Blair H."/>
            <person name="Stock S.P."/>
            <person name="Adams B.J."/>
            <person name="Sternberg P.W."/>
            <person name="Mortazavi A."/>
        </authorList>
    </citation>
    <scope>NUCLEOTIDE SEQUENCE [LARGE SCALE GENOMIC DNA]</scope>
    <source>
        <strain evidence="1 2">ALL</strain>
    </source>
</reference>
<dbReference type="EMBL" id="AZBU02000008">
    <property type="protein sequence ID" value="TKR68691.1"/>
    <property type="molecule type" value="Genomic_DNA"/>
</dbReference>
<reference evidence="1 2" key="2">
    <citation type="journal article" date="2019" name="G3 (Bethesda)">
        <title>Hybrid Assembly of the Genome of the Entomopathogenic Nematode Steinernema carpocapsae Identifies the X-Chromosome.</title>
        <authorList>
            <person name="Serra L."/>
            <person name="Macchietto M."/>
            <person name="Macias-Munoz A."/>
            <person name="McGill C.J."/>
            <person name="Rodriguez I.M."/>
            <person name="Rodriguez B."/>
            <person name="Murad R."/>
            <person name="Mortazavi A."/>
        </authorList>
    </citation>
    <scope>NUCLEOTIDE SEQUENCE [LARGE SCALE GENOMIC DNA]</scope>
    <source>
        <strain evidence="1 2">ALL</strain>
    </source>
</reference>
<gene>
    <name evidence="1" type="ORF">L596_030937</name>
</gene>
<comment type="caution">
    <text evidence="1">The sequence shown here is derived from an EMBL/GenBank/DDBJ whole genome shotgun (WGS) entry which is preliminary data.</text>
</comment>
<evidence type="ECO:0000313" key="1">
    <source>
        <dbReference type="EMBL" id="TKR68691.1"/>
    </source>
</evidence>